<dbReference type="AlphaFoldDB" id="L8X114"/>
<evidence type="ECO:0000313" key="2">
    <source>
        <dbReference type="Proteomes" id="UP000011668"/>
    </source>
</evidence>
<dbReference type="EMBL" id="AFRT01000868">
    <property type="protein sequence ID" value="ELU42289.1"/>
    <property type="molecule type" value="Genomic_DNA"/>
</dbReference>
<accession>L8X114</accession>
<dbReference type="HOGENOM" id="CLU_2741801_0_0_1"/>
<dbReference type="Proteomes" id="UP000011668">
    <property type="component" value="Unassembled WGS sequence"/>
</dbReference>
<organism evidence="1 2">
    <name type="scientific">Thanatephorus cucumeris (strain AG1-IA)</name>
    <name type="common">Rice sheath blight fungus</name>
    <name type="synonym">Rhizoctonia solani</name>
    <dbReference type="NCBI Taxonomy" id="983506"/>
    <lineage>
        <taxon>Eukaryota</taxon>
        <taxon>Fungi</taxon>
        <taxon>Dikarya</taxon>
        <taxon>Basidiomycota</taxon>
        <taxon>Agaricomycotina</taxon>
        <taxon>Agaricomycetes</taxon>
        <taxon>Cantharellales</taxon>
        <taxon>Ceratobasidiaceae</taxon>
        <taxon>Rhizoctonia</taxon>
        <taxon>Rhizoctonia solani AG-1</taxon>
    </lineage>
</organism>
<comment type="caution">
    <text evidence="1">The sequence shown here is derived from an EMBL/GenBank/DDBJ whole genome shotgun (WGS) entry which is preliminary data.</text>
</comment>
<proteinExistence type="predicted"/>
<evidence type="ECO:0000313" key="1">
    <source>
        <dbReference type="EMBL" id="ELU42289.1"/>
    </source>
</evidence>
<gene>
    <name evidence="1" type="ORF">AG1IA_03674</name>
</gene>
<sequence length="71" mass="7522">MGRKMGSTEHSNVTISHIDNGQPLNVGGGVLSSGSRGILEVERALINVVKLPIKPTILSRHKVQTDGYVGT</sequence>
<name>L8X114_THACA</name>
<keyword evidence="2" id="KW-1185">Reference proteome</keyword>
<protein>
    <submittedName>
        <fullName evidence="1">Uncharacterized protein</fullName>
    </submittedName>
</protein>
<reference evidence="1 2" key="1">
    <citation type="journal article" date="2013" name="Nat. Commun.">
        <title>The evolution and pathogenic mechanisms of the rice sheath blight pathogen.</title>
        <authorList>
            <person name="Zheng A."/>
            <person name="Lin R."/>
            <person name="Xu L."/>
            <person name="Qin P."/>
            <person name="Tang C."/>
            <person name="Ai P."/>
            <person name="Zhang D."/>
            <person name="Liu Y."/>
            <person name="Sun Z."/>
            <person name="Feng H."/>
            <person name="Wang Y."/>
            <person name="Chen Y."/>
            <person name="Liang X."/>
            <person name="Fu R."/>
            <person name="Li Q."/>
            <person name="Zhang J."/>
            <person name="Yu X."/>
            <person name="Xie Z."/>
            <person name="Ding L."/>
            <person name="Guan P."/>
            <person name="Tang J."/>
            <person name="Liang Y."/>
            <person name="Wang S."/>
            <person name="Deng Q."/>
            <person name="Li S."/>
            <person name="Zhu J."/>
            <person name="Wang L."/>
            <person name="Liu H."/>
            <person name="Li P."/>
        </authorList>
    </citation>
    <scope>NUCLEOTIDE SEQUENCE [LARGE SCALE GENOMIC DNA]</scope>
    <source>
        <strain evidence="2">AG-1 IA</strain>
    </source>
</reference>